<proteinExistence type="predicted"/>
<feature type="domain" description="HTH arsR-type" evidence="4">
    <location>
        <begin position="6"/>
        <end position="100"/>
    </location>
</feature>
<dbReference type="Gene3D" id="1.10.10.10">
    <property type="entry name" value="Winged helix-like DNA-binding domain superfamily/Winged helix DNA-binding domain"/>
    <property type="match status" value="1"/>
</dbReference>
<dbReference type="Pfam" id="PF01022">
    <property type="entry name" value="HTH_5"/>
    <property type="match status" value="1"/>
</dbReference>
<dbReference type="PRINTS" id="PR00778">
    <property type="entry name" value="HTHARSR"/>
</dbReference>
<evidence type="ECO:0000256" key="1">
    <source>
        <dbReference type="ARBA" id="ARBA00023015"/>
    </source>
</evidence>
<dbReference type="SUPFAM" id="SSF46785">
    <property type="entry name" value="Winged helix' DNA-binding domain"/>
    <property type="match status" value="1"/>
</dbReference>
<keyword evidence="3" id="KW-0804">Transcription</keyword>
<evidence type="ECO:0000256" key="2">
    <source>
        <dbReference type="ARBA" id="ARBA00023125"/>
    </source>
</evidence>
<dbReference type="CDD" id="cd00090">
    <property type="entry name" value="HTH_ARSR"/>
    <property type="match status" value="1"/>
</dbReference>
<evidence type="ECO:0000313" key="6">
    <source>
        <dbReference type="Proteomes" id="UP001596226"/>
    </source>
</evidence>
<dbReference type="InterPro" id="IPR036390">
    <property type="entry name" value="WH_DNA-bd_sf"/>
</dbReference>
<evidence type="ECO:0000256" key="3">
    <source>
        <dbReference type="ARBA" id="ARBA00023163"/>
    </source>
</evidence>
<comment type="caution">
    <text evidence="5">The sequence shown here is derived from an EMBL/GenBank/DDBJ whole genome shotgun (WGS) entry which is preliminary data.</text>
</comment>
<dbReference type="PANTHER" id="PTHR33154">
    <property type="entry name" value="TRANSCRIPTIONAL REGULATOR, ARSR FAMILY"/>
    <property type="match status" value="1"/>
</dbReference>
<keyword evidence="2" id="KW-0238">DNA-binding</keyword>
<evidence type="ECO:0000259" key="4">
    <source>
        <dbReference type="PROSITE" id="PS50987"/>
    </source>
</evidence>
<dbReference type="InterPro" id="IPR001845">
    <property type="entry name" value="HTH_ArsR_DNA-bd_dom"/>
</dbReference>
<dbReference type="PROSITE" id="PS50987">
    <property type="entry name" value="HTH_ARSR_2"/>
    <property type="match status" value="1"/>
</dbReference>
<dbReference type="PANTHER" id="PTHR33154:SF33">
    <property type="entry name" value="TRANSCRIPTIONAL REPRESSOR SDPR"/>
    <property type="match status" value="1"/>
</dbReference>
<dbReference type="RefSeq" id="WP_377516371.1">
    <property type="nucleotide sequence ID" value="NZ_JBHSQS010000047.1"/>
</dbReference>
<dbReference type="InterPro" id="IPR051081">
    <property type="entry name" value="HTH_MetalResp_TranReg"/>
</dbReference>
<keyword evidence="1" id="KW-0805">Transcription regulation</keyword>
<dbReference type="EMBL" id="JBHSQS010000047">
    <property type="protein sequence ID" value="MFC5927936.1"/>
    <property type="molecule type" value="Genomic_DNA"/>
</dbReference>
<protein>
    <submittedName>
        <fullName evidence="5">ArsR/SmtB family transcription factor</fullName>
    </submittedName>
</protein>
<dbReference type="InterPro" id="IPR011991">
    <property type="entry name" value="ArsR-like_HTH"/>
</dbReference>
<reference evidence="6" key="1">
    <citation type="journal article" date="2019" name="Int. J. Syst. Evol. Microbiol.">
        <title>The Global Catalogue of Microorganisms (GCM) 10K type strain sequencing project: providing services to taxonomists for standard genome sequencing and annotation.</title>
        <authorList>
            <consortium name="The Broad Institute Genomics Platform"/>
            <consortium name="The Broad Institute Genome Sequencing Center for Infectious Disease"/>
            <person name="Wu L."/>
            <person name="Ma J."/>
        </authorList>
    </citation>
    <scope>NUCLEOTIDE SEQUENCE [LARGE SCALE GENOMIC DNA]</scope>
    <source>
        <strain evidence="6">CGMCC 4.7144</strain>
    </source>
</reference>
<dbReference type="SMART" id="SM00418">
    <property type="entry name" value="HTH_ARSR"/>
    <property type="match status" value="1"/>
</dbReference>
<dbReference type="InterPro" id="IPR036388">
    <property type="entry name" value="WH-like_DNA-bd_sf"/>
</dbReference>
<evidence type="ECO:0000313" key="5">
    <source>
        <dbReference type="EMBL" id="MFC5927936.1"/>
    </source>
</evidence>
<sequence>MVSSNLPFVVAYQPGDGWDALGDPTRRAIVACLAERPRAVGELAEVLPVSRPAVSQHLRVLKDAGLVTDRAAGTRRVYRLNPAGVAALRDQLDTYWNRALKGFQDAAEQPTEE</sequence>
<dbReference type="NCBIfam" id="NF033788">
    <property type="entry name" value="HTH_metalloreg"/>
    <property type="match status" value="1"/>
</dbReference>
<gene>
    <name evidence="5" type="ORF">ACFQGL_31790</name>
</gene>
<keyword evidence="6" id="KW-1185">Reference proteome</keyword>
<organism evidence="5 6">
    <name type="scientific">Micromonospora vulcania</name>
    <dbReference type="NCBI Taxonomy" id="1441873"/>
    <lineage>
        <taxon>Bacteria</taxon>
        <taxon>Bacillati</taxon>
        <taxon>Actinomycetota</taxon>
        <taxon>Actinomycetes</taxon>
        <taxon>Micromonosporales</taxon>
        <taxon>Micromonosporaceae</taxon>
        <taxon>Micromonospora</taxon>
    </lineage>
</organism>
<accession>A0ABW1HG04</accession>
<dbReference type="Proteomes" id="UP001596226">
    <property type="component" value="Unassembled WGS sequence"/>
</dbReference>
<name>A0ABW1HG04_9ACTN</name>